<keyword evidence="1" id="KW-0812">Transmembrane</keyword>
<dbReference type="AlphaFoldDB" id="A0A420EKZ2"/>
<sequence length="165" mass="17798">MRHSHLVSHQQRLPSQQRGSSVIIAVFITVVMSLVAISMFRFFRASEHALNIEVLGIRALYAANSGADRALASLYPIDSSSSSPSIECASIDNSQWDIGSDTGLTGFHSCAITIRCQEFTTSLSPALEYQINSTASCGTDACSSSDSFNSCLRVQRSIEVGARED</sequence>
<reference evidence="2 3" key="1">
    <citation type="submission" date="2018-09" db="EMBL/GenBank/DDBJ databases">
        <authorList>
            <person name="Wang Z."/>
        </authorList>
    </citation>
    <scope>NUCLEOTIDE SEQUENCE [LARGE SCALE GENOMIC DNA]</scope>
    <source>
        <strain evidence="2 3">ALS 81</strain>
    </source>
</reference>
<organism evidence="2 3">
    <name type="scientific">Alginatibacterium sediminis</name>
    <dbReference type="NCBI Taxonomy" id="2164068"/>
    <lineage>
        <taxon>Bacteria</taxon>
        <taxon>Pseudomonadati</taxon>
        <taxon>Pseudomonadota</taxon>
        <taxon>Gammaproteobacteria</taxon>
        <taxon>Alteromonadales</taxon>
        <taxon>Alteromonadaceae</taxon>
        <taxon>Alginatibacterium</taxon>
    </lineage>
</organism>
<gene>
    <name evidence="2" type="ORF">DBZ36_01565</name>
</gene>
<protein>
    <submittedName>
        <fullName evidence="2">MSHA biogenesis protein MshP</fullName>
    </submittedName>
</protein>
<keyword evidence="1" id="KW-1133">Transmembrane helix</keyword>
<keyword evidence="1" id="KW-0472">Membrane</keyword>
<dbReference type="OrthoDB" id="6386954at2"/>
<accession>A0A420EKZ2</accession>
<evidence type="ECO:0000313" key="2">
    <source>
        <dbReference type="EMBL" id="RKF21367.1"/>
    </source>
</evidence>
<evidence type="ECO:0000313" key="3">
    <source>
        <dbReference type="Proteomes" id="UP000286482"/>
    </source>
</evidence>
<dbReference type="EMBL" id="RAQO01000002">
    <property type="protein sequence ID" value="RKF21367.1"/>
    <property type="molecule type" value="Genomic_DNA"/>
</dbReference>
<keyword evidence="3" id="KW-1185">Reference proteome</keyword>
<dbReference type="Proteomes" id="UP000286482">
    <property type="component" value="Unassembled WGS sequence"/>
</dbReference>
<name>A0A420EKZ2_9ALTE</name>
<feature type="transmembrane region" description="Helical" evidence="1">
    <location>
        <begin position="21"/>
        <end position="43"/>
    </location>
</feature>
<evidence type="ECO:0000256" key="1">
    <source>
        <dbReference type="SAM" id="Phobius"/>
    </source>
</evidence>
<proteinExistence type="predicted"/>
<dbReference type="RefSeq" id="WP_120353171.1">
    <property type="nucleotide sequence ID" value="NZ_RAQO01000002.1"/>
</dbReference>
<comment type="caution">
    <text evidence="2">The sequence shown here is derived from an EMBL/GenBank/DDBJ whole genome shotgun (WGS) entry which is preliminary data.</text>
</comment>